<dbReference type="EMBL" id="FN668638">
    <property type="protein sequence ID" value="CBK19671.2"/>
    <property type="molecule type" value="Genomic_DNA"/>
</dbReference>
<evidence type="ECO:0000256" key="2">
    <source>
        <dbReference type="ARBA" id="ARBA00023242"/>
    </source>
</evidence>
<dbReference type="OrthoDB" id="2195431at2759"/>
<organism evidence="3">
    <name type="scientific">Blastocystis hominis</name>
    <dbReference type="NCBI Taxonomy" id="12968"/>
    <lineage>
        <taxon>Eukaryota</taxon>
        <taxon>Sar</taxon>
        <taxon>Stramenopiles</taxon>
        <taxon>Bigyra</taxon>
        <taxon>Opalozoa</taxon>
        <taxon>Opalinata</taxon>
        <taxon>Blastocystidae</taxon>
        <taxon>Blastocystis</taxon>
    </lineage>
</organism>
<dbReference type="Proteomes" id="UP000008312">
    <property type="component" value="Unassembled WGS sequence"/>
</dbReference>
<comment type="subcellular location">
    <subcellularLocation>
        <location evidence="1">Nucleus</location>
    </subcellularLocation>
</comment>
<keyword evidence="4" id="KW-1185">Reference proteome</keyword>
<proteinExistence type="predicted"/>
<dbReference type="InParanoid" id="D8LV32"/>
<dbReference type="PANTHER" id="PTHR46765:SF1">
    <property type="entry name" value="P-LOOP CONTAINING NUCLEOSIDE TRIPHOSPHATE HYDROLASES SUPERFAMILY PROTEIN"/>
    <property type="match status" value="1"/>
</dbReference>
<dbReference type="RefSeq" id="XP_012893719.1">
    <property type="nucleotide sequence ID" value="XM_013038265.1"/>
</dbReference>
<sequence length="231" mass="26281">MQRDKANNLAAILPLRNSTALRQTEATRTSPLIFDYLSVLLRLITPTIRPVDTLLLTVSEKRQIERITEIMANYGIGYESLHISGAPKMILKPNLVSIASYPELSTPFESVSMTVRFKMQAELQKVLIRGHYNSLMGEESEMISRSVVMKRPARSTPHKKNIPQESPLKKLRPEVTVEASSLETEKTAMRVPFFAMQQSTHERKTVKGIVYRYQKGYTCAVRQPATIRDLF</sequence>
<reference evidence="3" key="1">
    <citation type="submission" date="2010-02" db="EMBL/GenBank/DDBJ databases">
        <title>Sequencing and annotation of the Blastocystis hominis genome.</title>
        <authorList>
            <person name="Wincker P."/>
        </authorList>
    </citation>
    <scope>NUCLEOTIDE SEQUENCE</scope>
    <source>
        <strain evidence="3">Singapore isolate B</strain>
    </source>
</reference>
<evidence type="ECO:0000256" key="1">
    <source>
        <dbReference type="ARBA" id="ARBA00004123"/>
    </source>
</evidence>
<dbReference type="GeneID" id="24917435"/>
<evidence type="ECO:0000313" key="4">
    <source>
        <dbReference type="Proteomes" id="UP000008312"/>
    </source>
</evidence>
<dbReference type="InterPro" id="IPR053016">
    <property type="entry name" value="CTF18-RFC_complex"/>
</dbReference>
<accession>D8LV32</accession>
<protein>
    <submittedName>
        <fullName evidence="3">Uncharacterized protein</fullName>
    </submittedName>
</protein>
<gene>
    <name evidence="3" type="ORF">GSBLH_T00000115001</name>
</gene>
<name>D8LV32_BLAHO</name>
<dbReference type="PANTHER" id="PTHR46765">
    <property type="entry name" value="P-LOOP CONTAINING NUCLEOSIDE TRIPHOSPHATE HYDROLASES SUPERFAMILY PROTEIN"/>
    <property type="match status" value="1"/>
</dbReference>
<evidence type="ECO:0000313" key="3">
    <source>
        <dbReference type="EMBL" id="CBK19671.2"/>
    </source>
</evidence>
<dbReference type="GO" id="GO:0005634">
    <property type="term" value="C:nucleus"/>
    <property type="evidence" value="ECO:0007669"/>
    <property type="project" value="UniProtKB-SubCell"/>
</dbReference>
<keyword evidence="2" id="KW-0539">Nucleus</keyword>
<dbReference type="AlphaFoldDB" id="D8LV32"/>